<dbReference type="AlphaFoldDB" id="A0A438CFX7"/>
<comment type="caution">
    <text evidence="2">The sequence shown here is derived from an EMBL/GenBank/DDBJ whole genome shotgun (WGS) entry which is preliminary data.</text>
</comment>
<evidence type="ECO:0000256" key="1">
    <source>
        <dbReference type="SAM" id="MobiDB-lite"/>
    </source>
</evidence>
<evidence type="ECO:0000313" key="2">
    <source>
        <dbReference type="EMBL" id="RVW22076.1"/>
    </source>
</evidence>
<dbReference type="SUPFAM" id="SSF53098">
    <property type="entry name" value="Ribonuclease H-like"/>
    <property type="match status" value="1"/>
</dbReference>
<dbReference type="Proteomes" id="UP000288805">
    <property type="component" value="Unassembled WGS sequence"/>
</dbReference>
<dbReference type="InterPro" id="IPR012337">
    <property type="entry name" value="RNaseH-like_sf"/>
</dbReference>
<accession>A0A438CFX7</accession>
<dbReference type="InterPro" id="IPR036397">
    <property type="entry name" value="RNaseH_sf"/>
</dbReference>
<gene>
    <name evidence="2" type="ORF">CK203_110931</name>
</gene>
<feature type="compositionally biased region" description="Polar residues" evidence="1">
    <location>
        <begin position="194"/>
        <end position="231"/>
    </location>
</feature>
<organism evidence="2 3">
    <name type="scientific">Vitis vinifera</name>
    <name type="common">Grape</name>
    <dbReference type="NCBI Taxonomy" id="29760"/>
    <lineage>
        <taxon>Eukaryota</taxon>
        <taxon>Viridiplantae</taxon>
        <taxon>Streptophyta</taxon>
        <taxon>Embryophyta</taxon>
        <taxon>Tracheophyta</taxon>
        <taxon>Spermatophyta</taxon>
        <taxon>Magnoliopsida</taxon>
        <taxon>eudicotyledons</taxon>
        <taxon>Gunneridae</taxon>
        <taxon>Pentapetalae</taxon>
        <taxon>rosids</taxon>
        <taxon>Vitales</taxon>
        <taxon>Vitaceae</taxon>
        <taxon>Viteae</taxon>
        <taxon>Vitis</taxon>
    </lineage>
</organism>
<proteinExistence type="predicted"/>
<protein>
    <submittedName>
        <fullName evidence="2">Uncharacterized protein</fullName>
    </submittedName>
</protein>
<reference evidence="2 3" key="1">
    <citation type="journal article" date="2018" name="PLoS Genet.">
        <title>Population sequencing reveals clonal diversity and ancestral inbreeding in the grapevine cultivar Chardonnay.</title>
        <authorList>
            <person name="Roach M.J."/>
            <person name="Johnson D.L."/>
            <person name="Bohlmann J."/>
            <person name="van Vuuren H.J."/>
            <person name="Jones S.J."/>
            <person name="Pretorius I.S."/>
            <person name="Schmidt S.A."/>
            <person name="Borneman A.R."/>
        </authorList>
    </citation>
    <scope>NUCLEOTIDE SEQUENCE [LARGE SCALE GENOMIC DNA]</scope>
    <source>
        <strain evidence="3">cv. Chardonnay</strain>
        <tissue evidence="2">Leaf</tissue>
    </source>
</reference>
<dbReference type="EMBL" id="QGNW01002250">
    <property type="protein sequence ID" value="RVW22076.1"/>
    <property type="molecule type" value="Genomic_DNA"/>
</dbReference>
<feature type="compositionally biased region" description="Low complexity" evidence="1">
    <location>
        <begin position="244"/>
        <end position="254"/>
    </location>
</feature>
<evidence type="ECO:0000313" key="3">
    <source>
        <dbReference type="Proteomes" id="UP000288805"/>
    </source>
</evidence>
<feature type="region of interest" description="Disordered" evidence="1">
    <location>
        <begin position="194"/>
        <end position="254"/>
    </location>
</feature>
<sequence length="254" mass="28847">MTPAERDLYHEEKCQYCGMVGHIAKICWWVPKRPTQQDDIPQALAPLTLDNTIADTEWTSDIRASNHMIGMTNRQPMITGRRKGDLYVLSNSSELYFSHRFKSGSANIWHQCLGHPQQFNKKIKVFHSDGEGEFINFKLSSHFFSIGIIHQVSCPYTPEQTGFPSNMHESQQLGTQPETNVLPPLQVELSKQSFNTPHNDIKPNQLSLQSQNHQKQPPQTQPSHSMITRSQRGIIKPNPKYALTSTIHSTSISS</sequence>
<name>A0A438CFX7_VITVI</name>
<dbReference type="Gene3D" id="3.30.420.10">
    <property type="entry name" value="Ribonuclease H-like superfamily/Ribonuclease H"/>
    <property type="match status" value="1"/>
</dbReference>
<dbReference type="GO" id="GO:0003676">
    <property type="term" value="F:nucleic acid binding"/>
    <property type="evidence" value="ECO:0007669"/>
    <property type="project" value="InterPro"/>
</dbReference>